<name>A0A2Z4RDG8_PSEPU</name>
<proteinExistence type="predicted"/>
<sequence>MIGVQGQHGQVIVLGCDSPLLLEIRVEEIGPGLPDFAATQTEWGVVEAFFRSLVRMPMEPGARYRRLLTVSGWVHSKGANDIPGRQACIPILLNMIARFPGGFFGRLGTSRPLRRGLLAIKPVGHVF</sequence>
<evidence type="ECO:0000313" key="2">
    <source>
        <dbReference type="Proteomes" id="UP000250299"/>
    </source>
</evidence>
<reference evidence="1 2" key="1">
    <citation type="submission" date="2018-05" db="EMBL/GenBank/DDBJ databases">
        <title>Whole genome sequence of Pseudomonas putida JBC17.</title>
        <authorList>
            <person name="Lee Y.H."/>
            <person name="David K."/>
        </authorList>
    </citation>
    <scope>NUCLEOTIDE SEQUENCE [LARGE SCALE GENOMIC DNA]</scope>
    <source>
        <strain evidence="1 2">JBC17</strain>
    </source>
</reference>
<dbReference type="Proteomes" id="UP000250299">
    <property type="component" value="Chromosome"/>
</dbReference>
<evidence type="ECO:0000313" key="1">
    <source>
        <dbReference type="EMBL" id="AWY38815.1"/>
    </source>
</evidence>
<organism evidence="1 2">
    <name type="scientific">Pseudomonas putida</name>
    <name type="common">Arthrobacter siderocapsulatus</name>
    <dbReference type="NCBI Taxonomy" id="303"/>
    <lineage>
        <taxon>Bacteria</taxon>
        <taxon>Pseudomonadati</taxon>
        <taxon>Pseudomonadota</taxon>
        <taxon>Gammaproteobacteria</taxon>
        <taxon>Pseudomonadales</taxon>
        <taxon>Pseudomonadaceae</taxon>
        <taxon>Pseudomonas</taxon>
    </lineage>
</organism>
<dbReference type="EMBL" id="CP029693">
    <property type="protein sequence ID" value="AWY38815.1"/>
    <property type="molecule type" value="Genomic_DNA"/>
</dbReference>
<protein>
    <submittedName>
        <fullName evidence="1">Uncharacterized protein</fullName>
    </submittedName>
</protein>
<gene>
    <name evidence="1" type="ORF">DKY63_02370</name>
</gene>
<accession>A0A2Z4RDG8</accession>
<dbReference type="AlphaFoldDB" id="A0A2Z4RDG8"/>